<proteinExistence type="inferred from homology"/>
<keyword evidence="2" id="KW-1277">Toxin-antitoxin system</keyword>
<dbReference type="Pfam" id="PF01850">
    <property type="entry name" value="PIN"/>
    <property type="match status" value="1"/>
</dbReference>
<evidence type="ECO:0000256" key="7">
    <source>
        <dbReference type="ARBA" id="ARBA00038093"/>
    </source>
</evidence>
<dbReference type="InterPro" id="IPR029060">
    <property type="entry name" value="PIN-like_dom_sf"/>
</dbReference>
<comment type="cofactor">
    <cofactor evidence="1">
        <name>Mg(2+)</name>
        <dbReference type="ChEBI" id="CHEBI:18420"/>
    </cofactor>
</comment>
<gene>
    <name evidence="9" type="ORF">EDC26_11130</name>
</gene>
<comment type="caution">
    <text evidence="9">The sequence shown here is derived from an EMBL/GenBank/DDBJ whole genome shotgun (WGS) entry which is preliminary data.</text>
</comment>
<dbReference type="GO" id="GO:0046872">
    <property type="term" value="F:metal ion binding"/>
    <property type="evidence" value="ECO:0007669"/>
    <property type="project" value="UniProtKB-KW"/>
</dbReference>
<evidence type="ECO:0000259" key="8">
    <source>
        <dbReference type="Pfam" id="PF01850"/>
    </source>
</evidence>
<dbReference type="SUPFAM" id="SSF88723">
    <property type="entry name" value="PIN domain-like"/>
    <property type="match status" value="1"/>
</dbReference>
<dbReference type="InterPro" id="IPR050556">
    <property type="entry name" value="Type_II_TA_system_RNase"/>
</dbReference>
<evidence type="ECO:0000256" key="6">
    <source>
        <dbReference type="ARBA" id="ARBA00022842"/>
    </source>
</evidence>
<evidence type="ECO:0000256" key="3">
    <source>
        <dbReference type="ARBA" id="ARBA00022722"/>
    </source>
</evidence>
<keyword evidence="10" id="KW-1185">Reference proteome</keyword>
<dbReference type="InterPro" id="IPR002716">
    <property type="entry name" value="PIN_dom"/>
</dbReference>
<keyword evidence="6" id="KW-0460">Magnesium</keyword>
<dbReference type="RefSeq" id="WP_132583558.1">
    <property type="nucleotide sequence ID" value="NZ_SMAJ01000011.1"/>
</dbReference>
<dbReference type="AlphaFoldDB" id="A0A4R3LW65"/>
<dbReference type="GO" id="GO:0004518">
    <property type="term" value="F:nuclease activity"/>
    <property type="evidence" value="ECO:0007669"/>
    <property type="project" value="UniProtKB-KW"/>
</dbReference>
<organism evidence="9 10">
    <name type="scientific">Paralcaligenes ureilyticus</name>
    <dbReference type="NCBI Taxonomy" id="627131"/>
    <lineage>
        <taxon>Bacteria</taxon>
        <taxon>Pseudomonadati</taxon>
        <taxon>Pseudomonadota</taxon>
        <taxon>Betaproteobacteria</taxon>
        <taxon>Burkholderiales</taxon>
        <taxon>Alcaligenaceae</taxon>
        <taxon>Paralcaligenes</taxon>
    </lineage>
</organism>
<keyword evidence="3" id="KW-0540">Nuclease</keyword>
<dbReference type="Gene3D" id="3.40.50.1010">
    <property type="entry name" value="5'-nuclease"/>
    <property type="match status" value="1"/>
</dbReference>
<evidence type="ECO:0000313" key="9">
    <source>
        <dbReference type="EMBL" id="TCT04814.1"/>
    </source>
</evidence>
<feature type="domain" description="PIN" evidence="8">
    <location>
        <begin position="3"/>
        <end position="118"/>
    </location>
</feature>
<dbReference type="Proteomes" id="UP000295525">
    <property type="component" value="Unassembled WGS sequence"/>
</dbReference>
<evidence type="ECO:0000256" key="1">
    <source>
        <dbReference type="ARBA" id="ARBA00001946"/>
    </source>
</evidence>
<evidence type="ECO:0000256" key="5">
    <source>
        <dbReference type="ARBA" id="ARBA00022801"/>
    </source>
</evidence>
<dbReference type="GO" id="GO:0016787">
    <property type="term" value="F:hydrolase activity"/>
    <property type="evidence" value="ECO:0007669"/>
    <property type="project" value="UniProtKB-KW"/>
</dbReference>
<evidence type="ECO:0000256" key="4">
    <source>
        <dbReference type="ARBA" id="ARBA00022723"/>
    </source>
</evidence>
<evidence type="ECO:0000313" key="10">
    <source>
        <dbReference type="Proteomes" id="UP000295525"/>
    </source>
</evidence>
<dbReference type="EMBL" id="SMAJ01000011">
    <property type="protein sequence ID" value="TCT04814.1"/>
    <property type="molecule type" value="Genomic_DNA"/>
</dbReference>
<reference evidence="9 10" key="1">
    <citation type="submission" date="2019-03" db="EMBL/GenBank/DDBJ databases">
        <title>Genomic Encyclopedia of Type Strains, Phase IV (KMG-IV): sequencing the most valuable type-strain genomes for metagenomic binning, comparative biology and taxonomic classification.</title>
        <authorList>
            <person name="Goeker M."/>
        </authorList>
    </citation>
    <scope>NUCLEOTIDE SEQUENCE [LARGE SCALE GENOMIC DNA]</scope>
    <source>
        <strain evidence="9 10">DSM 24591</strain>
    </source>
</reference>
<keyword evidence="5" id="KW-0378">Hydrolase</keyword>
<evidence type="ECO:0000256" key="2">
    <source>
        <dbReference type="ARBA" id="ARBA00022649"/>
    </source>
</evidence>
<protein>
    <recommendedName>
        <fullName evidence="8">PIN domain-containing protein</fullName>
    </recommendedName>
</protein>
<comment type="similarity">
    <text evidence="7">Belongs to the PINc/VapC protein family.</text>
</comment>
<dbReference type="PANTHER" id="PTHR33653:SF1">
    <property type="entry name" value="RIBONUCLEASE VAPC2"/>
    <property type="match status" value="1"/>
</dbReference>
<keyword evidence="4" id="KW-0479">Metal-binding</keyword>
<dbReference type="PANTHER" id="PTHR33653">
    <property type="entry name" value="RIBONUCLEASE VAPC2"/>
    <property type="match status" value="1"/>
</dbReference>
<accession>A0A4R3LW65</accession>
<dbReference type="OrthoDB" id="9800524at2"/>
<sequence>MLLVDTNVLVDVLENDPAWVDWSIAQLRAQSKIHRLAINPIIYSELSLTFSTVEALDQILDDLGMTMIEMPRPALFLAGKAFVRYRRLGGTKNNVLGDFFIGAHAAVSDYPILTRDTRRYASYFSSVRLITPEK</sequence>
<name>A0A4R3LW65_9BURK</name>